<dbReference type="GO" id="GO:0016618">
    <property type="term" value="F:hydroxypyruvate reductase [NAD(P)H] activity"/>
    <property type="evidence" value="ECO:0007669"/>
    <property type="project" value="TreeGrafter"/>
</dbReference>
<dbReference type="SUPFAM" id="SSF52283">
    <property type="entry name" value="Formate/glycerate dehydrogenase catalytic domain-like"/>
    <property type="match status" value="1"/>
</dbReference>
<dbReference type="PROSITE" id="PS00670">
    <property type="entry name" value="D_2_HYDROXYACID_DH_2"/>
    <property type="match status" value="1"/>
</dbReference>
<protein>
    <submittedName>
        <fullName evidence="7">Hydroxyacid dehydrogenase</fullName>
    </submittedName>
</protein>
<dbReference type="InterPro" id="IPR006139">
    <property type="entry name" value="D-isomer_2_OHA_DH_cat_dom"/>
</dbReference>
<dbReference type="CDD" id="cd12172">
    <property type="entry name" value="PGDH_like_2"/>
    <property type="match status" value="1"/>
</dbReference>
<evidence type="ECO:0000256" key="1">
    <source>
        <dbReference type="ARBA" id="ARBA00005854"/>
    </source>
</evidence>
<evidence type="ECO:0000259" key="5">
    <source>
        <dbReference type="Pfam" id="PF00389"/>
    </source>
</evidence>
<dbReference type="PANTHER" id="PTHR10996:SF178">
    <property type="entry name" value="2-HYDROXYACID DEHYDROGENASE YGL185C-RELATED"/>
    <property type="match status" value="1"/>
</dbReference>
<name>A0A4Q2SP99_9ACTN</name>
<dbReference type="GO" id="GO:0005829">
    <property type="term" value="C:cytosol"/>
    <property type="evidence" value="ECO:0007669"/>
    <property type="project" value="TreeGrafter"/>
</dbReference>
<dbReference type="Gene3D" id="3.40.50.720">
    <property type="entry name" value="NAD(P)-binding Rossmann-like Domain"/>
    <property type="match status" value="2"/>
</dbReference>
<dbReference type="Proteomes" id="UP000291101">
    <property type="component" value="Unassembled WGS sequence"/>
</dbReference>
<dbReference type="InterPro" id="IPR029753">
    <property type="entry name" value="D-isomer_DH_CS"/>
</dbReference>
<dbReference type="Pfam" id="PF00389">
    <property type="entry name" value="2-Hacid_dh"/>
    <property type="match status" value="1"/>
</dbReference>
<dbReference type="AlphaFoldDB" id="A0A4Q2SP99"/>
<dbReference type="PROSITE" id="PS00671">
    <property type="entry name" value="D_2_HYDROXYACID_DH_3"/>
    <property type="match status" value="1"/>
</dbReference>
<dbReference type="InterPro" id="IPR006140">
    <property type="entry name" value="D-isomer_DH_NAD-bd"/>
</dbReference>
<evidence type="ECO:0000259" key="6">
    <source>
        <dbReference type="Pfam" id="PF02826"/>
    </source>
</evidence>
<comment type="caution">
    <text evidence="7">The sequence shown here is derived from an EMBL/GenBank/DDBJ whole genome shotgun (WGS) entry which is preliminary data.</text>
</comment>
<dbReference type="PANTHER" id="PTHR10996">
    <property type="entry name" value="2-HYDROXYACID DEHYDROGENASE-RELATED"/>
    <property type="match status" value="1"/>
</dbReference>
<evidence type="ECO:0000256" key="3">
    <source>
        <dbReference type="ARBA" id="ARBA00023027"/>
    </source>
</evidence>
<dbReference type="SUPFAM" id="SSF51735">
    <property type="entry name" value="NAD(P)-binding Rossmann-fold domains"/>
    <property type="match status" value="1"/>
</dbReference>
<organism evidence="7 8">
    <name type="scientific">Nocardioides zhouii</name>
    <dbReference type="NCBI Taxonomy" id="1168729"/>
    <lineage>
        <taxon>Bacteria</taxon>
        <taxon>Bacillati</taxon>
        <taxon>Actinomycetota</taxon>
        <taxon>Actinomycetes</taxon>
        <taxon>Propionibacteriales</taxon>
        <taxon>Nocardioidaceae</taxon>
        <taxon>Nocardioides</taxon>
    </lineage>
</organism>
<keyword evidence="8" id="KW-1185">Reference proteome</keyword>
<feature type="domain" description="D-isomer specific 2-hydroxyacid dehydrogenase NAD-binding" evidence="6">
    <location>
        <begin position="115"/>
        <end position="282"/>
    </location>
</feature>
<sequence>MPRPVTLVAVTPRGFRQSPGRHRELLESTGFEVRYPTQERPLRAPELRELLAGCEGVILGVDDASAEVLLGSALRVVVRFGIGVDNVDLPAARQQGIRVSRTLGATTTSVAELTIGLMLASARGIPQMDRAVRGGSWSRPTGLELAGRTLGLVGTGRIGRQVADRASALGMDVIGHDPLAAGGDLPLVGFDELIARSDVVSIHAPLTTSTRHLFDAAVLSRMRPSSILVNTARGGIIDEVALAAALTHGPLHAAALDSFEEEPLRDSPLLGLPNVILTPHSGASTVEGVERAGVIAVEELCRGLAGEPLLYDVEAGR</sequence>
<dbReference type="InterPro" id="IPR050223">
    <property type="entry name" value="D-isomer_2-hydroxyacid_DH"/>
</dbReference>
<dbReference type="GO" id="GO:0030267">
    <property type="term" value="F:glyoxylate reductase (NADPH) activity"/>
    <property type="evidence" value="ECO:0007669"/>
    <property type="project" value="TreeGrafter"/>
</dbReference>
<accession>A0A4Q2SP99</accession>
<dbReference type="Pfam" id="PF02826">
    <property type="entry name" value="2-Hacid_dh_C"/>
    <property type="match status" value="1"/>
</dbReference>
<dbReference type="FunFam" id="3.40.50.720:FF:000203">
    <property type="entry name" value="D-3-phosphoglycerate dehydrogenase (SerA)"/>
    <property type="match status" value="1"/>
</dbReference>
<comment type="similarity">
    <text evidence="1 4">Belongs to the D-isomer specific 2-hydroxyacid dehydrogenase family.</text>
</comment>
<evidence type="ECO:0000256" key="4">
    <source>
        <dbReference type="RuleBase" id="RU003719"/>
    </source>
</evidence>
<proteinExistence type="inferred from homology"/>
<evidence type="ECO:0000256" key="2">
    <source>
        <dbReference type="ARBA" id="ARBA00023002"/>
    </source>
</evidence>
<keyword evidence="3" id="KW-0520">NAD</keyword>
<keyword evidence="2 4" id="KW-0560">Oxidoreductase</keyword>
<dbReference type="InterPro" id="IPR036291">
    <property type="entry name" value="NAD(P)-bd_dom_sf"/>
</dbReference>
<dbReference type="GO" id="GO:0051287">
    <property type="term" value="F:NAD binding"/>
    <property type="evidence" value="ECO:0007669"/>
    <property type="project" value="InterPro"/>
</dbReference>
<evidence type="ECO:0000313" key="8">
    <source>
        <dbReference type="Proteomes" id="UP000291101"/>
    </source>
</evidence>
<dbReference type="EMBL" id="SDWV01000019">
    <property type="protein sequence ID" value="RYC05918.1"/>
    <property type="molecule type" value="Genomic_DNA"/>
</dbReference>
<feature type="domain" description="D-isomer specific 2-hydroxyacid dehydrogenase catalytic" evidence="5">
    <location>
        <begin position="23"/>
        <end position="312"/>
    </location>
</feature>
<reference evidence="7 8" key="1">
    <citation type="submission" date="2019-01" db="EMBL/GenBank/DDBJ databases">
        <title>Novel species of Nocardioides.</title>
        <authorList>
            <person name="Liu Q."/>
            <person name="X Y.-H."/>
        </authorList>
    </citation>
    <scope>NUCLEOTIDE SEQUENCE [LARGE SCALE GENOMIC DNA]</scope>
    <source>
        <strain evidence="7 8">HLT2-9</strain>
    </source>
</reference>
<gene>
    <name evidence="7" type="ORF">EUA94_16830</name>
</gene>
<evidence type="ECO:0000313" key="7">
    <source>
        <dbReference type="EMBL" id="RYC05918.1"/>
    </source>
</evidence>
<dbReference type="OrthoDB" id="117809at2"/>